<dbReference type="InterPro" id="IPR036188">
    <property type="entry name" value="FAD/NAD-bd_sf"/>
</dbReference>
<dbReference type="PANTHER" id="PTHR13789">
    <property type="entry name" value="MONOOXYGENASE"/>
    <property type="match status" value="1"/>
</dbReference>
<evidence type="ECO:0000256" key="5">
    <source>
        <dbReference type="ARBA" id="ARBA00023033"/>
    </source>
</evidence>
<proteinExistence type="inferred from homology"/>
<sequence>MPKPFKPLDIAIIGGGLGGLSAAISLRRAGHKVTIYERHTFTGEVGAGIGIAPNGGKWLYKWGVDVAAGLPVVSKQLIIHKWETGEVIATETLGDFKGRFGYDTLGFQRCDLHNVLLDAALGENGEGIPCRMVTKHKAVEVDAEFGKVIFENGKVVEADLVIGADGIHSRIRSAIGIVPDIKQASSCAYRHVIPTAKARSLGIGELGLRDAIEFWITSKTDRFVIGAGHGGEVLCMYSFFAIDPGNREKDGWHTETTPEELVATFPTIDPRIRQLMLNSEDIKIWRLYIHDPYPYWTRGRVALLGDAAHPMLPDQMQGHSQAIEDAAALGLVFSTKYFHVNEAQDLEVAMGIALQRYEKLRMKRATALQDAAVRAREDLRERIGWAAEGARPGKLTIEDISGYNMEEHLTEILADEVEVV</sequence>
<evidence type="ECO:0000256" key="1">
    <source>
        <dbReference type="ARBA" id="ARBA00007992"/>
    </source>
</evidence>
<dbReference type="PRINTS" id="PR00420">
    <property type="entry name" value="RNGMNOXGNASE"/>
</dbReference>
<gene>
    <name evidence="7" type="ORF">TGAMA5MH_10344</name>
</gene>
<evidence type="ECO:0000313" key="8">
    <source>
        <dbReference type="Proteomes" id="UP000236546"/>
    </source>
</evidence>
<evidence type="ECO:0000256" key="2">
    <source>
        <dbReference type="ARBA" id="ARBA00022630"/>
    </source>
</evidence>
<dbReference type="SUPFAM" id="SSF51905">
    <property type="entry name" value="FAD/NAD(P)-binding domain"/>
    <property type="match status" value="1"/>
</dbReference>
<comment type="caution">
    <text evidence="7">The sequence shown here is derived from an EMBL/GenBank/DDBJ whole genome shotgun (WGS) entry which is preliminary data.</text>
</comment>
<dbReference type="AlphaFoldDB" id="A0A2K0SWU6"/>
<protein>
    <recommendedName>
        <fullName evidence="6">FAD-binding domain-containing protein</fullName>
    </recommendedName>
</protein>
<dbReference type="GO" id="GO:0004497">
    <property type="term" value="F:monooxygenase activity"/>
    <property type="evidence" value="ECO:0007669"/>
    <property type="project" value="UniProtKB-KW"/>
</dbReference>
<evidence type="ECO:0000256" key="3">
    <source>
        <dbReference type="ARBA" id="ARBA00022827"/>
    </source>
</evidence>
<keyword evidence="2" id="KW-0285">Flavoprotein</keyword>
<dbReference type="PANTHER" id="PTHR13789:SF172">
    <property type="entry name" value="HYDROXYLASE, PUTATIVE (AFU_ORTHOLOGUE AFUA_1G12410)-RELATED"/>
    <property type="match status" value="1"/>
</dbReference>
<dbReference type="OrthoDB" id="1047367at2759"/>
<dbReference type="InterPro" id="IPR050493">
    <property type="entry name" value="FAD-dep_Monooxygenase_BioMet"/>
</dbReference>
<comment type="similarity">
    <text evidence="1">Belongs to the paxM FAD-dependent monooxygenase family.</text>
</comment>
<evidence type="ECO:0000313" key="7">
    <source>
        <dbReference type="EMBL" id="PNP37743.1"/>
    </source>
</evidence>
<keyword evidence="4" id="KW-0560">Oxidoreductase</keyword>
<keyword evidence="3" id="KW-0274">FAD</keyword>
<evidence type="ECO:0000259" key="6">
    <source>
        <dbReference type="Pfam" id="PF01494"/>
    </source>
</evidence>
<organism evidence="7 8">
    <name type="scientific">Trichoderma gamsii</name>
    <dbReference type="NCBI Taxonomy" id="398673"/>
    <lineage>
        <taxon>Eukaryota</taxon>
        <taxon>Fungi</taxon>
        <taxon>Dikarya</taxon>
        <taxon>Ascomycota</taxon>
        <taxon>Pezizomycotina</taxon>
        <taxon>Sordariomycetes</taxon>
        <taxon>Hypocreomycetidae</taxon>
        <taxon>Hypocreales</taxon>
        <taxon>Hypocreaceae</taxon>
        <taxon>Trichoderma</taxon>
    </lineage>
</organism>
<keyword evidence="5" id="KW-0503">Monooxygenase</keyword>
<dbReference type="GO" id="GO:0071949">
    <property type="term" value="F:FAD binding"/>
    <property type="evidence" value="ECO:0007669"/>
    <property type="project" value="InterPro"/>
</dbReference>
<dbReference type="EMBL" id="MTYH01000128">
    <property type="protein sequence ID" value="PNP37743.1"/>
    <property type="molecule type" value="Genomic_DNA"/>
</dbReference>
<name>A0A2K0SWU6_9HYPO</name>
<accession>A0A2K0SWU6</accession>
<dbReference type="Proteomes" id="UP000236546">
    <property type="component" value="Unassembled WGS sequence"/>
</dbReference>
<evidence type="ECO:0000256" key="4">
    <source>
        <dbReference type="ARBA" id="ARBA00023002"/>
    </source>
</evidence>
<reference evidence="7 8" key="1">
    <citation type="submission" date="2017-02" db="EMBL/GenBank/DDBJ databases">
        <title>Genomes of Trichoderma spp. with biocontrol activity.</title>
        <authorList>
            <person name="Gardiner D."/>
            <person name="Kazan K."/>
            <person name="Vos C."/>
            <person name="Harvey P."/>
        </authorList>
    </citation>
    <scope>NUCLEOTIDE SEQUENCE [LARGE SCALE GENOMIC DNA]</scope>
    <source>
        <strain evidence="7 8">A5MH</strain>
    </source>
</reference>
<dbReference type="Gene3D" id="3.50.50.60">
    <property type="entry name" value="FAD/NAD(P)-binding domain"/>
    <property type="match status" value="1"/>
</dbReference>
<dbReference type="Pfam" id="PF01494">
    <property type="entry name" value="FAD_binding_3"/>
    <property type="match status" value="1"/>
</dbReference>
<feature type="domain" description="FAD-binding" evidence="6">
    <location>
        <begin position="9"/>
        <end position="334"/>
    </location>
</feature>
<dbReference type="InterPro" id="IPR002938">
    <property type="entry name" value="FAD-bd"/>
</dbReference>